<dbReference type="PANTHER" id="PTHR20882:SF14">
    <property type="entry name" value="CYTOPLASMIC TRNA 2-THIOLATION PROTEIN 2"/>
    <property type="match status" value="1"/>
</dbReference>
<name>A0ABR0F6V0_9PEZI</name>
<dbReference type="SUPFAM" id="SSF52402">
    <property type="entry name" value="Adenine nucleotide alpha hydrolases-like"/>
    <property type="match status" value="1"/>
</dbReference>
<dbReference type="InterPro" id="IPR014729">
    <property type="entry name" value="Rossmann-like_a/b/a_fold"/>
</dbReference>
<evidence type="ECO:0000256" key="1">
    <source>
        <dbReference type="ARBA" id="ARBA00022490"/>
    </source>
</evidence>
<dbReference type="HAMAP" id="MF_03054">
    <property type="entry name" value="CTU2"/>
    <property type="match status" value="1"/>
</dbReference>
<evidence type="ECO:0000256" key="4">
    <source>
        <dbReference type="SAM" id="MobiDB-lite"/>
    </source>
</evidence>
<reference evidence="5 6" key="1">
    <citation type="journal article" date="2023" name="bioRxiv">
        <title>High-quality genome assemblies of four members of thePodospora anserinaspecies complex.</title>
        <authorList>
            <person name="Ament-Velasquez S.L."/>
            <person name="Vogan A.A."/>
            <person name="Wallerman O."/>
            <person name="Hartmann F."/>
            <person name="Gautier V."/>
            <person name="Silar P."/>
            <person name="Giraud T."/>
            <person name="Johannesson H."/>
        </authorList>
    </citation>
    <scope>NUCLEOTIDE SEQUENCE [LARGE SCALE GENOMIC DNA]</scope>
    <source>
        <strain evidence="5 6">CBS 112042</strain>
    </source>
</reference>
<feature type="region of interest" description="Disordered" evidence="4">
    <location>
        <begin position="359"/>
        <end position="387"/>
    </location>
</feature>
<dbReference type="EMBL" id="JAFFGZ010000009">
    <property type="protein sequence ID" value="KAK4639743.1"/>
    <property type="molecule type" value="Genomic_DNA"/>
</dbReference>
<dbReference type="GeneID" id="87902137"/>
<accession>A0ABR0F6V0</accession>
<comment type="subcellular location">
    <subcellularLocation>
        <location evidence="3">Cytoplasm</location>
    </subcellularLocation>
</comment>
<comment type="function">
    <text evidence="3">Plays a central role in 2-thiolation of mcm(5)S(2)U at tRNA wobble positions of tRNA(Lys), tRNA(Glu) and tRNA(Gln). May act by forming a heterodimer with NCS6 that ligates sulfur from thiocarboxylated URM1 onto the uridine of tRNAs at wobble position. Prior mcm(5) tRNA modification by the elongator complex is required for 2-thiolation. May also be involved in protein urmylation.</text>
</comment>
<organism evidence="5 6">
    <name type="scientific">Podospora bellae-mahoneyi</name>
    <dbReference type="NCBI Taxonomy" id="2093777"/>
    <lineage>
        <taxon>Eukaryota</taxon>
        <taxon>Fungi</taxon>
        <taxon>Dikarya</taxon>
        <taxon>Ascomycota</taxon>
        <taxon>Pezizomycotina</taxon>
        <taxon>Sordariomycetes</taxon>
        <taxon>Sordariomycetidae</taxon>
        <taxon>Sordariales</taxon>
        <taxon>Podosporaceae</taxon>
        <taxon>Podospora</taxon>
    </lineage>
</organism>
<dbReference type="InterPro" id="IPR019407">
    <property type="entry name" value="CTU2"/>
</dbReference>
<proteinExistence type="inferred from homology"/>
<keyword evidence="1 3" id="KW-0963">Cytoplasm</keyword>
<dbReference type="RefSeq" id="XP_062728719.1">
    <property type="nucleotide sequence ID" value="XM_062882655.1"/>
</dbReference>
<comment type="caution">
    <text evidence="5">The sequence shown here is derived from an EMBL/GenBank/DDBJ whole genome shotgun (WGS) entry which is preliminary data.</text>
</comment>
<feature type="compositionally biased region" description="Acidic residues" evidence="4">
    <location>
        <begin position="368"/>
        <end position="380"/>
    </location>
</feature>
<evidence type="ECO:0000256" key="3">
    <source>
        <dbReference type="HAMAP-Rule" id="MF_03054"/>
    </source>
</evidence>
<comment type="pathway">
    <text evidence="3">tRNA modification; 5-methoxycarbonylmethyl-2-thiouridine-tRNA biosynthesis.</text>
</comment>
<dbReference type="Proteomes" id="UP001322138">
    <property type="component" value="Unassembled WGS sequence"/>
</dbReference>
<dbReference type="PANTHER" id="PTHR20882">
    <property type="entry name" value="CYTOPLASMIC TRNA 2-THIOLATION PROTEIN 2"/>
    <property type="match status" value="1"/>
</dbReference>
<protein>
    <recommendedName>
        <fullName evidence="3">Cytoplasmic tRNA 2-thiolation protein 2</fullName>
    </recommendedName>
</protein>
<dbReference type="Gene3D" id="3.40.50.620">
    <property type="entry name" value="HUPs"/>
    <property type="match status" value="1"/>
</dbReference>
<evidence type="ECO:0000256" key="2">
    <source>
        <dbReference type="ARBA" id="ARBA00022694"/>
    </source>
</evidence>
<gene>
    <name evidence="3 5" type="primary">CTU2</name>
    <name evidence="3" type="synonym">NCS2</name>
    <name evidence="5" type="ORF">QC761_711050</name>
</gene>
<keyword evidence="2 3" id="KW-0819">tRNA processing</keyword>
<evidence type="ECO:0000313" key="6">
    <source>
        <dbReference type="Proteomes" id="UP001322138"/>
    </source>
</evidence>
<keyword evidence="6" id="KW-1185">Reference proteome</keyword>
<comment type="similarity">
    <text evidence="3">Belongs to the CTU2/NCS2 family.</text>
</comment>
<sequence length="403" mass="44209">MTSNSTAGSSPQLCTKCRTQEATHDQRSHAVCVDCFTKFINTKSVKQLGILGKETKPPIIPNPSGSGPPQIGTRRYLLGLSLGVSSTCLLQLLHENCLFQLSKGRPAPFELTVVHIYNDTSTTPSTAESLLLPHKTRYPTFTFLSHPLSSPLTLPSIDWPSFLSALSLPRSPVPTLPILLSSLPPSQASQSDIINLLTRHILLSLTLSTSSQALLLGHSTTAIAELTLSQTAKGRGFSLPWTINDGFFSLPNLSQPVLVFHPLRDILRKELVEFTKLTSPPLTGLIPDVEKSNNPEAHQVLNHKDLSIEEVMTRYFADVERSYPSVVANVARTSARLVRIFDEDRKGCGLCGMPMDGEGDERWRGELGEGDVGDEEGGTEEGERRRREGRRWLCYGCQRSALG</sequence>
<dbReference type="Pfam" id="PF10288">
    <property type="entry name" value="CTU2"/>
    <property type="match status" value="1"/>
</dbReference>
<evidence type="ECO:0000313" key="5">
    <source>
        <dbReference type="EMBL" id="KAK4639743.1"/>
    </source>
</evidence>